<organism evidence="1 2">
    <name type="scientific">Claveliimonas monacensis</name>
    <dbReference type="NCBI Taxonomy" id="2779351"/>
    <lineage>
        <taxon>Bacteria</taxon>
        <taxon>Bacillati</taxon>
        <taxon>Bacillota</taxon>
        <taxon>Clostridia</taxon>
        <taxon>Lachnospirales</taxon>
        <taxon>Lachnospiraceae</taxon>
        <taxon>Claveliimonas</taxon>
    </lineage>
</organism>
<comment type="caution">
    <text evidence="1">The sequence shown here is derived from an EMBL/GenBank/DDBJ whole genome shotgun (WGS) entry which is preliminary data.</text>
</comment>
<name>A0ABR9RHI8_9FIRM</name>
<dbReference type="RefSeq" id="WP_076776171.1">
    <property type="nucleotide sequence ID" value="NZ_JADCKL010000002.1"/>
</dbReference>
<keyword evidence="2" id="KW-1185">Reference proteome</keyword>
<gene>
    <name evidence="1" type="ORF">INF30_04020</name>
</gene>
<protein>
    <submittedName>
        <fullName evidence="1">Uncharacterized protein</fullName>
    </submittedName>
</protein>
<sequence length="66" mass="7338">MEKARKKIRVCLLCVVALAVILGAVWYFQEMKKNTSVTEGTLVEAEDALPGTDGEKLWRTGQIQSI</sequence>
<dbReference type="Proteomes" id="UP000758652">
    <property type="component" value="Unassembled WGS sequence"/>
</dbReference>
<reference evidence="1 2" key="1">
    <citation type="submission" date="2020-10" db="EMBL/GenBank/DDBJ databases">
        <title>ChiBAC.</title>
        <authorList>
            <person name="Zenner C."/>
            <person name="Hitch T.C.A."/>
            <person name="Clavel T."/>
        </authorList>
    </citation>
    <scope>NUCLEOTIDE SEQUENCE [LARGE SCALE GENOMIC DNA]</scope>
    <source>
        <strain evidence="1 2">DSM 108991</strain>
    </source>
</reference>
<evidence type="ECO:0000313" key="1">
    <source>
        <dbReference type="EMBL" id="MBE5062431.1"/>
    </source>
</evidence>
<evidence type="ECO:0000313" key="2">
    <source>
        <dbReference type="Proteomes" id="UP000758652"/>
    </source>
</evidence>
<proteinExistence type="predicted"/>
<accession>A0ABR9RHI8</accession>
<dbReference type="EMBL" id="JADCKL010000002">
    <property type="protein sequence ID" value="MBE5062431.1"/>
    <property type="molecule type" value="Genomic_DNA"/>
</dbReference>